<dbReference type="Proteomes" id="UP001597115">
    <property type="component" value="Unassembled WGS sequence"/>
</dbReference>
<gene>
    <name evidence="2" type="ORF">ACFSCW_10400</name>
</gene>
<sequence length="159" mass="17403">MNDTGDWSRLTDANGEPYDPRGALKAIASGDADDGYDELWQRVHHQGDLGTAAYAVLPDLVRLMSDRAGPNWRAYALIATIEERRKADGNPSIPDWLEGSYATAMREVVEPALSHLHGAENDVDVRSLLAVLAHAKGQRTIGAIALWTEDERQEALGEI</sequence>
<accession>A0ABW4I4R4</accession>
<evidence type="ECO:0000256" key="1">
    <source>
        <dbReference type="SAM" id="MobiDB-lite"/>
    </source>
</evidence>
<comment type="caution">
    <text evidence="2">The sequence shown here is derived from an EMBL/GenBank/DDBJ whole genome shotgun (WGS) entry which is preliminary data.</text>
</comment>
<protein>
    <submittedName>
        <fullName evidence="2">Uncharacterized protein</fullName>
    </submittedName>
</protein>
<organism evidence="2 3">
    <name type="scientific">Sphingomonas tabacisoli</name>
    <dbReference type="NCBI Taxonomy" id="2249466"/>
    <lineage>
        <taxon>Bacteria</taxon>
        <taxon>Pseudomonadati</taxon>
        <taxon>Pseudomonadota</taxon>
        <taxon>Alphaproteobacteria</taxon>
        <taxon>Sphingomonadales</taxon>
        <taxon>Sphingomonadaceae</taxon>
        <taxon>Sphingomonas</taxon>
    </lineage>
</organism>
<dbReference type="EMBL" id="JBHUDY010000001">
    <property type="protein sequence ID" value="MFD1612212.1"/>
    <property type="molecule type" value="Genomic_DNA"/>
</dbReference>
<proteinExistence type="predicted"/>
<keyword evidence="3" id="KW-1185">Reference proteome</keyword>
<reference evidence="3" key="1">
    <citation type="journal article" date="2019" name="Int. J. Syst. Evol. Microbiol.">
        <title>The Global Catalogue of Microorganisms (GCM) 10K type strain sequencing project: providing services to taxonomists for standard genome sequencing and annotation.</title>
        <authorList>
            <consortium name="The Broad Institute Genomics Platform"/>
            <consortium name="The Broad Institute Genome Sequencing Center for Infectious Disease"/>
            <person name="Wu L."/>
            <person name="Ma J."/>
        </authorList>
    </citation>
    <scope>NUCLEOTIDE SEQUENCE [LARGE SCALE GENOMIC DNA]</scope>
    <source>
        <strain evidence="3">CGMCC 1.16275</strain>
    </source>
</reference>
<name>A0ABW4I4R4_9SPHN</name>
<feature type="region of interest" description="Disordered" evidence="1">
    <location>
        <begin position="1"/>
        <end position="21"/>
    </location>
</feature>
<evidence type="ECO:0000313" key="2">
    <source>
        <dbReference type="EMBL" id="MFD1612212.1"/>
    </source>
</evidence>
<evidence type="ECO:0000313" key="3">
    <source>
        <dbReference type="Proteomes" id="UP001597115"/>
    </source>
</evidence>
<dbReference type="RefSeq" id="WP_380888958.1">
    <property type="nucleotide sequence ID" value="NZ_JBHUDY010000001.1"/>
</dbReference>